<dbReference type="PANTHER" id="PTHR45669:SF12">
    <property type="entry name" value="EMB|CAB85507.1"/>
    <property type="match status" value="1"/>
</dbReference>
<dbReference type="OrthoDB" id="423313at2759"/>
<comment type="caution">
    <text evidence="2">The sequence shown here is derived from an EMBL/GenBank/DDBJ whole genome shotgun (WGS) entry which is preliminary data.</text>
</comment>
<dbReference type="AlphaFoldDB" id="A0A7J6V286"/>
<evidence type="ECO:0000313" key="3">
    <source>
        <dbReference type="Proteomes" id="UP000554482"/>
    </source>
</evidence>
<sequence>MLEGEIPPWTPANPFPYYDSSSESNTRGNSIRARRRGQAPMSESSATGARRHEQAPMSESGATGTRRHGQQSEARELIPPAFERNDPPLDKNPVILYRSLGDRRSYIISTLLRMHRVLNLERDFHTAHLHDDHLMQIERFMGKDQRIPVLFVKGKLIGGPDEVLKLEQEGNLRALFDEVPKDQFYKESWKMMSDIYNRRNKEMLDKYFPQLFKPRCTLM</sequence>
<accession>A0A7J6V286</accession>
<dbReference type="Proteomes" id="UP000554482">
    <property type="component" value="Unassembled WGS sequence"/>
</dbReference>
<proteinExistence type="predicted"/>
<dbReference type="InterPro" id="IPR036249">
    <property type="entry name" value="Thioredoxin-like_sf"/>
</dbReference>
<gene>
    <name evidence="2" type="ORF">FRX31_031322</name>
</gene>
<evidence type="ECO:0000256" key="1">
    <source>
        <dbReference type="SAM" id="MobiDB-lite"/>
    </source>
</evidence>
<dbReference type="SUPFAM" id="SSF52833">
    <property type="entry name" value="Thioredoxin-like"/>
    <property type="match status" value="1"/>
</dbReference>
<reference evidence="2 3" key="1">
    <citation type="submission" date="2020-06" db="EMBL/GenBank/DDBJ databases">
        <title>Transcriptomic and genomic resources for Thalictrum thalictroides and T. hernandezii: Facilitating candidate gene discovery in an emerging model plant lineage.</title>
        <authorList>
            <person name="Arias T."/>
            <person name="Riano-Pachon D.M."/>
            <person name="Di Stilio V.S."/>
        </authorList>
    </citation>
    <scope>NUCLEOTIDE SEQUENCE [LARGE SCALE GENOMIC DNA]</scope>
    <source>
        <strain evidence="3">cv. WT478/WT964</strain>
        <tissue evidence="2">Leaves</tissue>
    </source>
</reference>
<evidence type="ECO:0000313" key="2">
    <source>
        <dbReference type="EMBL" id="KAF5179086.1"/>
    </source>
</evidence>
<evidence type="ECO:0008006" key="4">
    <source>
        <dbReference type="Google" id="ProtNLM"/>
    </source>
</evidence>
<dbReference type="PROSITE" id="PS51354">
    <property type="entry name" value="GLUTAREDOXIN_2"/>
    <property type="match status" value="1"/>
</dbReference>
<feature type="compositionally biased region" description="Polar residues" evidence="1">
    <location>
        <begin position="19"/>
        <end position="29"/>
    </location>
</feature>
<dbReference type="Gene3D" id="3.40.30.10">
    <property type="entry name" value="Glutaredoxin"/>
    <property type="match status" value="1"/>
</dbReference>
<protein>
    <recommendedName>
        <fullName evidence="4">Glutaredoxin domain-containing protein</fullName>
    </recommendedName>
</protein>
<dbReference type="EMBL" id="JABWDY010039242">
    <property type="protein sequence ID" value="KAF5179086.1"/>
    <property type="molecule type" value="Genomic_DNA"/>
</dbReference>
<organism evidence="2 3">
    <name type="scientific">Thalictrum thalictroides</name>
    <name type="common">Rue-anemone</name>
    <name type="synonym">Anemone thalictroides</name>
    <dbReference type="NCBI Taxonomy" id="46969"/>
    <lineage>
        <taxon>Eukaryota</taxon>
        <taxon>Viridiplantae</taxon>
        <taxon>Streptophyta</taxon>
        <taxon>Embryophyta</taxon>
        <taxon>Tracheophyta</taxon>
        <taxon>Spermatophyta</taxon>
        <taxon>Magnoliopsida</taxon>
        <taxon>Ranunculales</taxon>
        <taxon>Ranunculaceae</taxon>
        <taxon>Thalictroideae</taxon>
        <taxon>Thalictrum</taxon>
    </lineage>
</organism>
<keyword evidence="3" id="KW-1185">Reference proteome</keyword>
<feature type="region of interest" description="Disordered" evidence="1">
    <location>
        <begin position="1"/>
        <end position="73"/>
    </location>
</feature>
<name>A0A7J6V286_THATH</name>
<dbReference type="PANTHER" id="PTHR45669">
    <property type="entry name" value="GLUTAREDOXIN DOMAIN-CONTAINING CYSTEINE-RICH PROTEIN CG12206-RELATED"/>
    <property type="match status" value="1"/>
</dbReference>